<dbReference type="InterPro" id="IPR002213">
    <property type="entry name" value="UDP_glucos_trans"/>
</dbReference>
<organism evidence="4 5">
    <name type="scientific">Tetraodon nigroviridis</name>
    <name type="common">Spotted green pufferfish</name>
    <name type="synonym">Chelonodon nigroviridis</name>
    <dbReference type="NCBI Taxonomy" id="99883"/>
    <lineage>
        <taxon>Eukaryota</taxon>
        <taxon>Metazoa</taxon>
        <taxon>Chordata</taxon>
        <taxon>Craniata</taxon>
        <taxon>Vertebrata</taxon>
        <taxon>Euteleostomi</taxon>
        <taxon>Actinopterygii</taxon>
        <taxon>Neopterygii</taxon>
        <taxon>Teleostei</taxon>
        <taxon>Neoteleostei</taxon>
        <taxon>Acanthomorphata</taxon>
        <taxon>Eupercaria</taxon>
        <taxon>Tetraodontiformes</taxon>
        <taxon>Tetradontoidea</taxon>
        <taxon>Tetraodontidae</taxon>
        <taxon>Tetraodon</taxon>
    </lineage>
</organism>
<sequence length="472" mass="53898">MYYRVLTAPELGSLEFKKGIRTFHFHSNHIKAMVSTHVQLKISKFLERYPKTLFVFQMSPIFFCGPLVLLCLVTPRACDGGNILVVPAEGSHWINMEVLLQALHSRGHNITVMRNSKSWYVRENSTYFQTVTVQVERSLDQTVITDMISEFLQFERGALPLTSFLHFTFGLLNKMTDVHSAIGEFVPATLNDHDLMRTLKENKYDLMLTDPCWGAGLILAKYLDLPLVYNVRWLLTLDAHLEMAPSPLSYIPITGSGHSDKMTFLQRVKNTILWQFHLNLLIQQVHDFYQLMLDADIWLMRADFVFESQTNNSGQQHSTGGLDATENDLLGHPKTKLFVAHGGTNGVQEAIYHGVPVVGLPLFFDQYDNLLRLKERGGAEILDFKTVDKNNNFLTAVQRVLHDPSYRTNMQRLSRLHRDQPMKPMDTAVFWIDSSPEDRVLQTALVLLPLRGRGFVPNCNCAAHHCNICYCD</sequence>
<dbReference type="Proteomes" id="UP000007303">
    <property type="component" value="Unassembled WGS sequence"/>
</dbReference>
<dbReference type="Pfam" id="PF00201">
    <property type="entry name" value="UDPGT"/>
    <property type="match status" value="2"/>
</dbReference>
<evidence type="ECO:0000313" key="4">
    <source>
        <dbReference type="Ensembl" id="ENSTNIP00000003966.1"/>
    </source>
</evidence>
<dbReference type="InterPro" id="IPR050271">
    <property type="entry name" value="UDP-glycosyltransferase"/>
</dbReference>
<evidence type="ECO:0000313" key="5">
    <source>
        <dbReference type="Proteomes" id="UP000007303"/>
    </source>
</evidence>
<keyword evidence="2" id="KW-0328">Glycosyltransferase</keyword>
<dbReference type="PANTHER" id="PTHR48043:SF63">
    <property type="entry name" value="UDP GLUCURONOSYLTRANSFERASE 5 FAMILY, POLYPEPTIDE F1-RELATED"/>
    <property type="match status" value="1"/>
</dbReference>
<reference evidence="4" key="2">
    <citation type="submission" date="2025-08" db="UniProtKB">
        <authorList>
            <consortium name="Ensembl"/>
        </authorList>
    </citation>
    <scope>IDENTIFICATION</scope>
</reference>
<dbReference type="OMA" id="HEGVHEF"/>
<dbReference type="InParanoid" id="H3C6U5"/>
<reference evidence="4" key="3">
    <citation type="submission" date="2025-09" db="UniProtKB">
        <authorList>
            <consortium name="Ensembl"/>
        </authorList>
    </citation>
    <scope>IDENTIFICATION</scope>
</reference>
<proteinExistence type="inferred from homology"/>
<dbReference type="PANTHER" id="PTHR48043">
    <property type="entry name" value="EG:EG0003.4 PROTEIN-RELATED"/>
    <property type="match status" value="1"/>
</dbReference>
<comment type="similarity">
    <text evidence="1">Belongs to the UDP-glycosyltransferase family.</text>
</comment>
<evidence type="ECO:0000256" key="1">
    <source>
        <dbReference type="ARBA" id="ARBA00009995"/>
    </source>
</evidence>
<accession>H3C6U5</accession>
<dbReference type="AlphaFoldDB" id="H3C6U5"/>
<dbReference type="GeneTree" id="ENSGT00940000165164"/>
<dbReference type="Gene3D" id="3.40.50.2000">
    <property type="entry name" value="Glycogen Phosphorylase B"/>
    <property type="match status" value="2"/>
</dbReference>
<name>H3C6U5_TETNG</name>
<dbReference type="SMR" id="H3C6U5"/>
<evidence type="ECO:0000256" key="3">
    <source>
        <dbReference type="ARBA" id="ARBA00022679"/>
    </source>
</evidence>
<dbReference type="HOGENOM" id="CLU_012949_3_1_1"/>
<evidence type="ECO:0000256" key="2">
    <source>
        <dbReference type="ARBA" id="ARBA00022676"/>
    </source>
</evidence>
<keyword evidence="3" id="KW-0808">Transferase</keyword>
<dbReference type="CDD" id="cd03784">
    <property type="entry name" value="GT1_Gtf-like"/>
    <property type="match status" value="1"/>
</dbReference>
<dbReference type="Ensembl" id="ENSTNIT00000002257.1">
    <property type="protein sequence ID" value="ENSTNIP00000003966.1"/>
    <property type="gene ID" value="ENSTNIG00000000808.1"/>
</dbReference>
<reference evidence="5" key="1">
    <citation type="journal article" date="2004" name="Nature">
        <title>Genome duplication in the teleost fish Tetraodon nigroviridis reveals the early vertebrate proto-karyotype.</title>
        <authorList>
            <person name="Jaillon O."/>
            <person name="Aury J.-M."/>
            <person name="Brunet F."/>
            <person name="Petit J.-L."/>
            <person name="Stange-Thomann N."/>
            <person name="Mauceli E."/>
            <person name="Bouneau L."/>
            <person name="Fischer C."/>
            <person name="Ozouf-Costaz C."/>
            <person name="Bernot A."/>
            <person name="Nicaud S."/>
            <person name="Jaffe D."/>
            <person name="Fisher S."/>
            <person name="Lutfalla G."/>
            <person name="Dossat C."/>
            <person name="Segurens B."/>
            <person name="Dasilva C."/>
            <person name="Salanoubat M."/>
            <person name="Levy M."/>
            <person name="Boudet N."/>
            <person name="Castellano S."/>
            <person name="Anthouard V."/>
            <person name="Jubin C."/>
            <person name="Castelli V."/>
            <person name="Katinka M."/>
            <person name="Vacherie B."/>
            <person name="Biemont C."/>
            <person name="Skalli Z."/>
            <person name="Cattolico L."/>
            <person name="Poulain J."/>
            <person name="De Berardinis V."/>
            <person name="Cruaud C."/>
            <person name="Duprat S."/>
            <person name="Brottier P."/>
            <person name="Coutanceau J.-P."/>
            <person name="Gouzy J."/>
            <person name="Parra G."/>
            <person name="Lardier G."/>
            <person name="Chapple C."/>
            <person name="McKernan K.J."/>
            <person name="McEwan P."/>
            <person name="Bosak S."/>
            <person name="Kellis M."/>
            <person name="Volff J.-N."/>
            <person name="Guigo R."/>
            <person name="Zody M.C."/>
            <person name="Mesirov J."/>
            <person name="Lindblad-Toh K."/>
            <person name="Birren B."/>
            <person name="Nusbaum C."/>
            <person name="Kahn D."/>
            <person name="Robinson-Rechavi M."/>
            <person name="Laudet V."/>
            <person name="Schachter V."/>
            <person name="Quetier F."/>
            <person name="Saurin W."/>
            <person name="Scarpelli C."/>
            <person name="Wincker P."/>
            <person name="Lander E.S."/>
            <person name="Weissenbach J."/>
            <person name="Roest Crollius H."/>
        </authorList>
    </citation>
    <scope>NUCLEOTIDE SEQUENCE [LARGE SCALE GENOMIC DNA]</scope>
</reference>
<dbReference type="GO" id="GO:0008194">
    <property type="term" value="F:UDP-glycosyltransferase activity"/>
    <property type="evidence" value="ECO:0007669"/>
    <property type="project" value="InterPro"/>
</dbReference>
<dbReference type="SUPFAM" id="SSF53756">
    <property type="entry name" value="UDP-Glycosyltransferase/glycogen phosphorylase"/>
    <property type="match status" value="1"/>
</dbReference>
<keyword evidence="5" id="KW-1185">Reference proteome</keyword>
<protein>
    <submittedName>
        <fullName evidence="4">UDP glucuronosyltransferase 5 family, polypeptide C1</fullName>
    </submittedName>
</protein>